<feature type="domain" description="Amine oxidase" evidence="8">
    <location>
        <begin position="46"/>
        <end position="474"/>
    </location>
</feature>
<dbReference type="PANTHER" id="PTHR43563:SF14">
    <property type="entry name" value="AMINE OXIDASE"/>
    <property type="match status" value="1"/>
</dbReference>
<dbReference type="EMBL" id="ML978163">
    <property type="protein sequence ID" value="KAF2033959.1"/>
    <property type="molecule type" value="Genomic_DNA"/>
</dbReference>
<dbReference type="SUPFAM" id="SSF54373">
    <property type="entry name" value="FAD-linked reductases, C-terminal domain"/>
    <property type="match status" value="1"/>
</dbReference>
<keyword evidence="10" id="KW-1185">Reference proteome</keyword>
<dbReference type="Gene3D" id="1.10.405.10">
    <property type="entry name" value="Guanine Nucleotide Dissociation Inhibitor, domain 1"/>
    <property type="match status" value="1"/>
</dbReference>
<evidence type="ECO:0000256" key="2">
    <source>
        <dbReference type="ARBA" id="ARBA00005995"/>
    </source>
</evidence>
<keyword evidence="3 6" id="KW-0560">Oxidoreductase</keyword>
<feature type="binding site" evidence="5">
    <location>
        <position position="450"/>
    </location>
    <ligand>
        <name>FAD</name>
        <dbReference type="ChEBI" id="CHEBI:57692"/>
    </ligand>
</feature>
<keyword evidence="6" id="KW-0274">FAD</keyword>
<dbReference type="PRINTS" id="PR00757">
    <property type="entry name" value="AMINEOXDASEF"/>
</dbReference>
<comment type="cofactor">
    <cofactor evidence="1 6">
        <name>FAD</name>
        <dbReference type="ChEBI" id="CHEBI:57692"/>
    </cofactor>
</comment>
<evidence type="ECO:0000313" key="10">
    <source>
        <dbReference type="Proteomes" id="UP000799777"/>
    </source>
</evidence>
<proteinExistence type="inferred from homology"/>
<dbReference type="GO" id="GO:0097621">
    <property type="term" value="F:monoamine oxidase activity"/>
    <property type="evidence" value="ECO:0007669"/>
    <property type="project" value="UniProtKB-EC"/>
</dbReference>
<evidence type="ECO:0000256" key="5">
    <source>
        <dbReference type="PIRSR" id="PIRSR601613-1"/>
    </source>
</evidence>
<protein>
    <recommendedName>
        <fullName evidence="6">Amine oxidase</fullName>
        <ecNumber evidence="6">1.4.3.-</ecNumber>
    </recommendedName>
</protein>
<evidence type="ECO:0000256" key="1">
    <source>
        <dbReference type="ARBA" id="ARBA00001974"/>
    </source>
</evidence>
<organism evidence="9 10">
    <name type="scientific">Setomelanomma holmii</name>
    <dbReference type="NCBI Taxonomy" id="210430"/>
    <lineage>
        <taxon>Eukaryota</taxon>
        <taxon>Fungi</taxon>
        <taxon>Dikarya</taxon>
        <taxon>Ascomycota</taxon>
        <taxon>Pezizomycotina</taxon>
        <taxon>Dothideomycetes</taxon>
        <taxon>Pleosporomycetidae</taxon>
        <taxon>Pleosporales</taxon>
        <taxon>Pleosporineae</taxon>
        <taxon>Phaeosphaeriaceae</taxon>
        <taxon>Setomelanomma</taxon>
    </lineage>
</organism>
<dbReference type="InterPro" id="IPR001613">
    <property type="entry name" value="Flavin_amine_oxidase"/>
</dbReference>
<dbReference type="InterPro" id="IPR002937">
    <property type="entry name" value="Amino_oxidase"/>
</dbReference>
<accession>A0A9P4LSP3</accession>
<reference evidence="9" key="1">
    <citation type="journal article" date="2020" name="Stud. Mycol.">
        <title>101 Dothideomycetes genomes: a test case for predicting lifestyles and emergence of pathogens.</title>
        <authorList>
            <person name="Haridas S."/>
            <person name="Albert R."/>
            <person name="Binder M."/>
            <person name="Bloem J."/>
            <person name="Labutti K."/>
            <person name="Salamov A."/>
            <person name="Andreopoulos B."/>
            <person name="Baker S."/>
            <person name="Barry K."/>
            <person name="Bills G."/>
            <person name="Bluhm B."/>
            <person name="Cannon C."/>
            <person name="Castanera R."/>
            <person name="Culley D."/>
            <person name="Daum C."/>
            <person name="Ezra D."/>
            <person name="Gonzalez J."/>
            <person name="Henrissat B."/>
            <person name="Kuo A."/>
            <person name="Liang C."/>
            <person name="Lipzen A."/>
            <person name="Lutzoni F."/>
            <person name="Magnuson J."/>
            <person name="Mondo S."/>
            <person name="Nolan M."/>
            <person name="Ohm R."/>
            <person name="Pangilinan J."/>
            <person name="Park H.-J."/>
            <person name="Ramirez L."/>
            <person name="Alfaro M."/>
            <person name="Sun H."/>
            <person name="Tritt A."/>
            <person name="Yoshinaga Y."/>
            <person name="Zwiers L.-H."/>
            <person name="Turgeon B."/>
            <person name="Goodwin S."/>
            <person name="Spatafora J."/>
            <person name="Crous P."/>
            <person name="Grigoriev I."/>
        </authorList>
    </citation>
    <scope>NUCLEOTIDE SEQUENCE</scope>
    <source>
        <strain evidence="9">CBS 110217</strain>
    </source>
</reference>
<evidence type="ECO:0000256" key="3">
    <source>
        <dbReference type="ARBA" id="ARBA00023002"/>
    </source>
</evidence>
<dbReference type="AlphaFoldDB" id="A0A9P4LSP3"/>
<dbReference type="OrthoDB" id="5046242at2759"/>
<dbReference type="InterPro" id="IPR036188">
    <property type="entry name" value="FAD/NAD-bd_sf"/>
</dbReference>
<feature type="binding site" evidence="5">
    <location>
        <position position="254"/>
    </location>
    <ligand>
        <name>FAD</name>
        <dbReference type="ChEBI" id="CHEBI:57692"/>
    </ligand>
</feature>
<feature type="signal peptide" evidence="7">
    <location>
        <begin position="1"/>
        <end position="23"/>
    </location>
</feature>
<feature type="chain" id="PRO_5040138936" description="Amine oxidase" evidence="7">
    <location>
        <begin position="24"/>
        <end position="476"/>
    </location>
</feature>
<comment type="catalytic activity">
    <reaction evidence="4">
        <text>a secondary aliphatic amine + O2 + H2O = a primary amine + an aldehyde + H2O2</text>
        <dbReference type="Rhea" id="RHEA:26414"/>
        <dbReference type="ChEBI" id="CHEBI:15377"/>
        <dbReference type="ChEBI" id="CHEBI:15379"/>
        <dbReference type="ChEBI" id="CHEBI:16240"/>
        <dbReference type="ChEBI" id="CHEBI:17478"/>
        <dbReference type="ChEBI" id="CHEBI:58855"/>
        <dbReference type="ChEBI" id="CHEBI:65296"/>
        <dbReference type="EC" id="1.4.3.4"/>
    </reaction>
</comment>
<dbReference type="Gene3D" id="3.90.660.10">
    <property type="match status" value="1"/>
</dbReference>
<dbReference type="PANTHER" id="PTHR43563">
    <property type="entry name" value="AMINE OXIDASE"/>
    <property type="match status" value="1"/>
</dbReference>
<dbReference type="Proteomes" id="UP000799777">
    <property type="component" value="Unassembled WGS sequence"/>
</dbReference>
<dbReference type="EC" id="1.4.3.-" evidence="6"/>
<feature type="binding site" evidence="5">
    <location>
        <begin position="62"/>
        <end position="63"/>
    </location>
    <ligand>
        <name>FAD</name>
        <dbReference type="ChEBI" id="CHEBI:57692"/>
    </ligand>
</feature>
<feature type="binding site" evidence="5">
    <location>
        <position position="42"/>
    </location>
    <ligand>
        <name>FAD</name>
        <dbReference type="ChEBI" id="CHEBI:57692"/>
    </ligand>
</feature>
<gene>
    <name evidence="9" type="ORF">EK21DRAFT_108376</name>
</gene>
<dbReference type="Gene3D" id="3.50.50.60">
    <property type="entry name" value="FAD/NAD(P)-binding domain"/>
    <property type="match status" value="1"/>
</dbReference>
<dbReference type="Pfam" id="PF01593">
    <property type="entry name" value="Amino_oxidase"/>
    <property type="match status" value="1"/>
</dbReference>
<comment type="caution">
    <text evidence="9">The sequence shown here is derived from an EMBL/GenBank/DDBJ whole genome shotgun (WGS) entry which is preliminary data.</text>
</comment>
<dbReference type="PROSITE" id="PS51257">
    <property type="entry name" value="PROKAR_LIPOPROTEIN"/>
    <property type="match status" value="1"/>
</dbReference>
<evidence type="ECO:0000256" key="4">
    <source>
        <dbReference type="ARBA" id="ARBA00048448"/>
    </source>
</evidence>
<keyword evidence="7" id="KW-0732">Signal</keyword>
<name>A0A9P4LSP3_9PLEO</name>
<evidence type="ECO:0000259" key="8">
    <source>
        <dbReference type="Pfam" id="PF01593"/>
    </source>
</evidence>
<sequence length="476" mass="50900">MLSKLTFRHHFLPFLLFSCLTNAHPLPLPEQVDIAIIGAGLSRLPTAHHLLSSSNKSVLILEAHNRVGGKVYNAPLKNGGVSEVGAEFVGPTQDAVLALINELGLETFHKYNEGKNVLWRNGSRLAYTANPTLGVAPPLDMDALRTMVSSQASVWDNKTLVIHLAEATPLADANFFLSTASKAIFAAEPREISLLYVLAYIASAGNATMTGGLNRLIAVTNGAQEERVVGGTGLIPQRLANKVGYEHIALNAAVNSITKTSTGYRITSRRGTICAKSVVFAMAPPLLKQIHFDPALPTARQALNTNTKMPTIGKGVAIYSTPFWRSQSGGELNAEGAQPTSTCAVRVTFDSAPSNSTSESFGAILGFILGDEMRALDKLPASATQDLILKDYNRYYGASAKNITEFVLCRWDLEEWSRGGPAAIAPPGVLSRYGAALRESVDGLHFAGTETSEYWTGYMDGAIRSGERVAKGILGG</sequence>
<evidence type="ECO:0000256" key="7">
    <source>
        <dbReference type="SAM" id="SignalP"/>
    </source>
</evidence>
<dbReference type="InterPro" id="IPR050703">
    <property type="entry name" value="Flavin_MAO"/>
</dbReference>
<feature type="binding site" evidence="5">
    <location>
        <position position="367"/>
    </location>
    <ligand>
        <name>substrate</name>
    </ligand>
</feature>
<evidence type="ECO:0000256" key="6">
    <source>
        <dbReference type="RuleBase" id="RU362067"/>
    </source>
</evidence>
<evidence type="ECO:0000313" key="9">
    <source>
        <dbReference type="EMBL" id="KAF2033959.1"/>
    </source>
</evidence>
<keyword evidence="6" id="KW-0285">Flavoprotein</keyword>
<dbReference type="SUPFAM" id="SSF51905">
    <property type="entry name" value="FAD/NAD(P)-binding domain"/>
    <property type="match status" value="1"/>
</dbReference>
<comment type="similarity">
    <text evidence="2 6">Belongs to the flavin monoamine oxidase family.</text>
</comment>